<dbReference type="Proteomes" id="UP001152024">
    <property type="component" value="Unassembled WGS sequence"/>
</dbReference>
<evidence type="ECO:0000313" key="2">
    <source>
        <dbReference type="Proteomes" id="UP001152024"/>
    </source>
</evidence>
<evidence type="ECO:0000313" key="1">
    <source>
        <dbReference type="EMBL" id="KAJ4138469.1"/>
    </source>
</evidence>
<reference evidence="1" key="1">
    <citation type="submission" date="2022-09" db="EMBL/GenBank/DDBJ databases">
        <title>Fusarium specimens isolated from Avocado Roots.</title>
        <authorList>
            <person name="Stajich J."/>
            <person name="Roper C."/>
            <person name="Heimlech-Rivalta G."/>
        </authorList>
    </citation>
    <scope>NUCLEOTIDE SEQUENCE</scope>
    <source>
        <strain evidence="1">CF00095</strain>
    </source>
</reference>
<proteinExistence type="predicted"/>
<keyword evidence="2" id="KW-1185">Reference proteome</keyword>
<name>A0ABQ8RNH1_FUSEQ</name>
<organism evidence="1 2">
    <name type="scientific">Fusarium equiseti</name>
    <name type="common">Fusarium scirpi</name>
    <dbReference type="NCBI Taxonomy" id="61235"/>
    <lineage>
        <taxon>Eukaryota</taxon>
        <taxon>Fungi</taxon>
        <taxon>Dikarya</taxon>
        <taxon>Ascomycota</taxon>
        <taxon>Pezizomycotina</taxon>
        <taxon>Sordariomycetes</taxon>
        <taxon>Hypocreomycetidae</taxon>
        <taxon>Hypocreales</taxon>
        <taxon>Nectriaceae</taxon>
        <taxon>Fusarium</taxon>
        <taxon>Fusarium incarnatum-equiseti species complex</taxon>
    </lineage>
</organism>
<gene>
    <name evidence="1" type="ORF">NW768_002303</name>
</gene>
<sequence length="90" mass="10624">MSARYTVNLMIELKARNEQLEVQGQDVRRRKRYHEAEMMEKKVIIQKKDTLIQSLQQQIYALRGGVEMLTKTIQDLSRGRDGLPYDPCRD</sequence>
<accession>A0ABQ8RNH1</accession>
<protein>
    <submittedName>
        <fullName evidence="1">Uncharacterized protein</fullName>
    </submittedName>
</protein>
<dbReference type="EMBL" id="JAOQBH010000003">
    <property type="protein sequence ID" value="KAJ4138469.1"/>
    <property type="molecule type" value="Genomic_DNA"/>
</dbReference>
<comment type="caution">
    <text evidence="1">The sequence shown here is derived from an EMBL/GenBank/DDBJ whole genome shotgun (WGS) entry which is preliminary data.</text>
</comment>